<reference evidence="2 3" key="1">
    <citation type="journal article" date="2017" name="Curr. Biol.">
        <title>Genome architecture and evolution of a unichromosomal asexual nematode.</title>
        <authorList>
            <person name="Fradin H."/>
            <person name="Zegar C."/>
            <person name="Gutwein M."/>
            <person name="Lucas J."/>
            <person name="Kovtun M."/>
            <person name="Corcoran D."/>
            <person name="Baugh L.R."/>
            <person name="Kiontke K."/>
            <person name="Gunsalus K."/>
            <person name="Fitch D.H."/>
            <person name="Piano F."/>
        </authorList>
    </citation>
    <scope>NUCLEOTIDE SEQUENCE [LARGE SCALE GENOMIC DNA]</scope>
    <source>
        <strain evidence="2">PF1309</strain>
    </source>
</reference>
<dbReference type="EMBL" id="LIAE01005597">
    <property type="protein sequence ID" value="PAV93220.1"/>
    <property type="molecule type" value="Genomic_DNA"/>
</dbReference>
<comment type="caution">
    <text evidence="2">The sequence shown here is derived from an EMBL/GenBank/DDBJ whole genome shotgun (WGS) entry which is preliminary data.</text>
</comment>
<accession>A0A2A2M427</accession>
<dbReference type="Proteomes" id="UP000218231">
    <property type="component" value="Unassembled WGS sequence"/>
</dbReference>
<sequence>MFNTILLELLGYGVANVSSSEDGDRYINSFYLTDASNMLLVVHSATNWLLFYRWPKCATTSNPTFMSTSLTTSLKSLSIRSRVSDYISRRVSNCKHLLGNDIVARLCFEMPEIYHMLLKGDPSRHATYESLLIDNEVQKIGEKVGNYAEQVFRW</sequence>
<evidence type="ECO:0000313" key="3">
    <source>
        <dbReference type="Proteomes" id="UP000218231"/>
    </source>
</evidence>
<name>A0A2A2M427_9BILA</name>
<dbReference type="AlphaFoldDB" id="A0A2A2M427"/>
<feature type="chain" id="PRO_5013081693" evidence="1">
    <location>
        <begin position="20"/>
        <end position="154"/>
    </location>
</feature>
<organism evidence="2 3">
    <name type="scientific">Diploscapter pachys</name>
    <dbReference type="NCBI Taxonomy" id="2018661"/>
    <lineage>
        <taxon>Eukaryota</taxon>
        <taxon>Metazoa</taxon>
        <taxon>Ecdysozoa</taxon>
        <taxon>Nematoda</taxon>
        <taxon>Chromadorea</taxon>
        <taxon>Rhabditida</taxon>
        <taxon>Rhabditina</taxon>
        <taxon>Rhabditomorpha</taxon>
        <taxon>Rhabditoidea</taxon>
        <taxon>Rhabditidae</taxon>
        <taxon>Diploscapter</taxon>
    </lineage>
</organism>
<dbReference type="OrthoDB" id="10011262at2759"/>
<keyword evidence="3" id="KW-1185">Reference proteome</keyword>
<protein>
    <submittedName>
        <fullName evidence="2">Uncharacterized protein</fullName>
    </submittedName>
</protein>
<evidence type="ECO:0000313" key="2">
    <source>
        <dbReference type="EMBL" id="PAV93220.1"/>
    </source>
</evidence>
<gene>
    <name evidence="2" type="ORF">WR25_12560</name>
</gene>
<feature type="signal peptide" evidence="1">
    <location>
        <begin position="1"/>
        <end position="19"/>
    </location>
</feature>
<evidence type="ECO:0000256" key="1">
    <source>
        <dbReference type="SAM" id="SignalP"/>
    </source>
</evidence>
<proteinExistence type="predicted"/>
<keyword evidence="1" id="KW-0732">Signal</keyword>